<keyword evidence="1" id="KW-0472">Membrane</keyword>
<accession>M0D986</accession>
<proteinExistence type="predicted"/>
<comment type="caution">
    <text evidence="2">The sequence shown here is derived from an EMBL/GenBank/DDBJ whole genome shotgun (WGS) entry which is preliminary data.</text>
</comment>
<keyword evidence="1" id="KW-0812">Transmembrane</keyword>
<dbReference type="Proteomes" id="UP000011513">
    <property type="component" value="Unassembled WGS sequence"/>
</dbReference>
<dbReference type="AlphaFoldDB" id="M0D986"/>
<protein>
    <submittedName>
        <fullName evidence="2">Uncharacterized protein</fullName>
    </submittedName>
</protein>
<feature type="transmembrane region" description="Helical" evidence="1">
    <location>
        <begin position="38"/>
        <end position="58"/>
    </location>
</feature>
<evidence type="ECO:0000256" key="1">
    <source>
        <dbReference type="SAM" id="Phobius"/>
    </source>
</evidence>
<sequence length="68" mass="7399">MAGITRLPLWKLVVISAIGRIPGYLLVCSAGSRFATANYLETTVVLGLMAFASALVYWRTDAVLARIR</sequence>
<feature type="transmembrane region" description="Helical" evidence="1">
    <location>
        <begin position="12"/>
        <end position="32"/>
    </location>
</feature>
<gene>
    <name evidence="2" type="ORF">C474_07722</name>
</gene>
<organism evidence="2 3">
    <name type="scientific">Halogeometricum pallidum JCM 14848</name>
    <dbReference type="NCBI Taxonomy" id="1227487"/>
    <lineage>
        <taxon>Archaea</taxon>
        <taxon>Methanobacteriati</taxon>
        <taxon>Methanobacteriota</taxon>
        <taxon>Stenosarchaea group</taxon>
        <taxon>Halobacteria</taxon>
        <taxon>Halobacteriales</taxon>
        <taxon>Haloferacaceae</taxon>
        <taxon>Halogeometricum</taxon>
    </lineage>
</organism>
<reference evidence="2 3" key="1">
    <citation type="journal article" date="2014" name="PLoS Genet.">
        <title>Phylogenetically driven sequencing of extremely halophilic archaea reveals strategies for static and dynamic osmo-response.</title>
        <authorList>
            <person name="Becker E.A."/>
            <person name="Seitzer P.M."/>
            <person name="Tritt A."/>
            <person name="Larsen D."/>
            <person name="Krusor M."/>
            <person name="Yao A.I."/>
            <person name="Wu D."/>
            <person name="Madern D."/>
            <person name="Eisen J.A."/>
            <person name="Darling A.E."/>
            <person name="Facciotti M.T."/>
        </authorList>
    </citation>
    <scope>NUCLEOTIDE SEQUENCE [LARGE SCALE GENOMIC DNA]</scope>
    <source>
        <strain evidence="2 3">JCM 14848</strain>
    </source>
</reference>
<dbReference type="InParanoid" id="M0D986"/>
<evidence type="ECO:0000313" key="2">
    <source>
        <dbReference type="EMBL" id="ELZ32035.1"/>
    </source>
</evidence>
<keyword evidence="3" id="KW-1185">Reference proteome</keyword>
<name>M0D986_HALPD</name>
<dbReference type="EMBL" id="AOIV01000015">
    <property type="protein sequence ID" value="ELZ32035.1"/>
    <property type="molecule type" value="Genomic_DNA"/>
</dbReference>
<keyword evidence="1" id="KW-1133">Transmembrane helix</keyword>
<evidence type="ECO:0000313" key="3">
    <source>
        <dbReference type="Proteomes" id="UP000011513"/>
    </source>
</evidence>